<dbReference type="SUPFAM" id="SSF53474">
    <property type="entry name" value="alpha/beta-Hydrolases"/>
    <property type="match status" value="1"/>
</dbReference>
<protein>
    <recommendedName>
        <fullName evidence="4">Fungal lipase-type domain-containing protein</fullName>
    </recommendedName>
</protein>
<dbReference type="InterPro" id="IPR002921">
    <property type="entry name" value="Fungal_lipase-type"/>
</dbReference>
<organism evidence="5 6">
    <name type="scientific">Tetradesmus obliquus</name>
    <name type="common">Green alga</name>
    <name type="synonym">Acutodesmus obliquus</name>
    <dbReference type="NCBI Taxonomy" id="3088"/>
    <lineage>
        <taxon>Eukaryota</taxon>
        <taxon>Viridiplantae</taxon>
        <taxon>Chlorophyta</taxon>
        <taxon>core chlorophytes</taxon>
        <taxon>Chlorophyceae</taxon>
        <taxon>CS clade</taxon>
        <taxon>Sphaeropleales</taxon>
        <taxon>Scenedesmaceae</taxon>
        <taxon>Tetradesmus</taxon>
    </lineage>
</organism>
<feature type="repeat" description="TPR" evidence="1">
    <location>
        <begin position="688"/>
        <end position="721"/>
    </location>
</feature>
<dbReference type="SUPFAM" id="SSF81901">
    <property type="entry name" value="HCP-like"/>
    <property type="match status" value="3"/>
</dbReference>
<dbReference type="InterPro" id="IPR011990">
    <property type="entry name" value="TPR-like_helical_dom_sf"/>
</dbReference>
<dbReference type="PANTHER" id="PTHR43628">
    <property type="entry name" value="ACTIVATOR OF C KINASE PROTEIN 1-RELATED"/>
    <property type="match status" value="1"/>
</dbReference>
<dbReference type="SMART" id="SM00671">
    <property type="entry name" value="SEL1"/>
    <property type="match status" value="9"/>
</dbReference>
<evidence type="ECO:0000256" key="3">
    <source>
        <dbReference type="SAM" id="Phobius"/>
    </source>
</evidence>
<dbReference type="Gene3D" id="1.25.40.10">
    <property type="entry name" value="Tetratricopeptide repeat domain"/>
    <property type="match status" value="3"/>
</dbReference>
<feature type="transmembrane region" description="Helical" evidence="3">
    <location>
        <begin position="12"/>
        <end position="33"/>
    </location>
</feature>
<evidence type="ECO:0000256" key="1">
    <source>
        <dbReference type="PROSITE-ProRule" id="PRU00339"/>
    </source>
</evidence>
<dbReference type="InterPro" id="IPR052945">
    <property type="entry name" value="Mitotic_Regulator"/>
</dbReference>
<reference evidence="5 6" key="1">
    <citation type="submission" date="2023-05" db="EMBL/GenBank/DDBJ databases">
        <title>A 100% complete, gapless, phased diploid assembly of the Scenedesmus obliquus UTEX 3031 genome.</title>
        <authorList>
            <person name="Biondi T.C."/>
            <person name="Hanschen E.R."/>
            <person name="Kwon T."/>
            <person name="Eng W."/>
            <person name="Kruse C.P.S."/>
            <person name="Koehler S.I."/>
            <person name="Kunde Y."/>
            <person name="Gleasner C.D."/>
            <person name="You Mak K.T."/>
            <person name="Polle J."/>
            <person name="Hovde B.T."/>
            <person name="Starkenburg S.R."/>
        </authorList>
    </citation>
    <scope>NUCLEOTIDE SEQUENCE [LARGE SCALE GENOMIC DNA]</scope>
    <source>
        <strain evidence="5 6">DOE0152z</strain>
    </source>
</reference>
<dbReference type="SMART" id="SM00028">
    <property type="entry name" value="TPR"/>
    <property type="match status" value="1"/>
</dbReference>
<dbReference type="InterPro" id="IPR019734">
    <property type="entry name" value="TPR_rpt"/>
</dbReference>
<proteinExistence type="predicted"/>
<keyword evidence="3" id="KW-0472">Membrane</keyword>
<keyword evidence="3" id="KW-1133">Transmembrane helix</keyword>
<dbReference type="InterPro" id="IPR006597">
    <property type="entry name" value="Sel1-like"/>
</dbReference>
<evidence type="ECO:0000256" key="2">
    <source>
        <dbReference type="SAM" id="MobiDB-lite"/>
    </source>
</evidence>
<dbReference type="SUPFAM" id="SSF48452">
    <property type="entry name" value="TPR-like"/>
    <property type="match status" value="1"/>
</dbReference>
<dbReference type="Proteomes" id="UP001244341">
    <property type="component" value="Chromosome 15b"/>
</dbReference>
<dbReference type="Pfam" id="PF08238">
    <property type="entry name" value="Sel1"/>
    <property type="match status" value="7"/>
</dbReference>
<keyword evidence="3" id="KW-0812">Transmembrane</keyword>
<feature type="transmembrane region" description="Helical" evidence="3">
    <location>
        <begin position="100"/>
        <end position="122"/>
    </location>
</feature>
<gene>
    <name evidence="5" type="ORF">OEZ85_001014</name>
</gene>
<feature type="compositionally biased region" description="Gly residues" evidence="2">
    <location>
        <begin position="612"/>
        <end position="625"/>
    </location>
</feature>
<dbReference type="Gene3D" id="3.40.50.1820">
    <property type="entry name" value="alpha/beta hydrolase"/>
    <property type="match status" value="1"/>
</dbReference>
<feature type="region of interest" description="Disordered" evidence="2">
    <location>
        <begin position="607"/>
        <end position="629"/>
    </location>
</feature>
<dbReference type="PANTHER" id="PTHR43628:SF1">
    <property type="entry name" value="CHITIN SYNTHASE REGULATORY FACTOR 2-RELATED"/>
    <property type="match status" value="1"/>
</dbReference>
<keyword evidence="1" id="KW-0802">TPR repeat</keyword>
<dbReference type="InterPro" id="IPR029058">
    <property type="entry name" value="AB_hydrolase_fold"/>
</dbReference>
<evidence type="ECO:0000313" key="5">
    <source>
        <dbReference type="EMBL" id="WIA22583.1"/>
    </source>
</evidence>
<name>A0ABY8UPI7_TETOB</name>
<dbReference type="EMBL" id="CP126222">
    <property type="protein sequence ID" value="WIA22583.1"/>
    <property type="molecule type" value="Genomic_DNA"/>
</dbReference>
<dbReference type="CDD" id="cd00519">
    <property type="entry name" value="Lipase_3"/>
    <property type="match status" value="1"/>
</dbReference>
<keyword evidence="6" id="KW-1185">Reference proteome</keyword>
<sequence length="1340" mass="142748">MECISQTETRRLLALLDVAWRLSAAGFIAYLVLRFQPLPHSSIGSTGGGSSGATWFFCSTHFSTSCHLALAIIESTAAEGACTPLARSCDLLVCTPPPAVVALLASELALALTYYGGWVWLMSRSGRLLRLRPWQQYRTANTIFRLERRLGIWAYSLIVLASVIFWFASLSDCSRAAFQYHGLPTTEIMWCVISVIGAAMAQPHNPHQANPKLVTARQQFAWTEAGLEGAIQARNAAARGRLDKEPMFCFESAVKLFFWSCLAYEDYEGARGTAPGTAAAVPEGELEQLMKALSLYNLQVHKVLYDSDGELKVYLAWSPTTVLVCFRGSTTAANWVADAMLWRSAHPGMQLQHKQASHFGAAKIHSGFLRCWSGTGLDSKVLGMLASLVDTALDRSKLKIYLTGHSLGGAVATLAAYDLLKKYKGVLDPLRQVSVYTFGAPRAGNHAFARAYEAAVPDTWHVINDQDTVPRGGKFISAYKRNGQRVIMNKAGDLVVRPIPLESSMLQAPLGSNPIHHLLASYQASLTAVALGQLDALKGLPGGSEGLLDLVRHCPLVAESMYRYGDRANLITWLGSRVLYTLNSRAPREALTLRRLIAANAANTLGADEEGGGGGSSGGGNGHAAGLGEDEQGSQLEGLIPAAAAALGLGGVSESGTAAGHKVKTRLGRTRQVIDDADAAIKADPSWMKGYYFRGVAHEKLGNLDQAVAALQQAAELQPDDAGVTAALNRCLEATDAARRSYTAASSSSFHNDPARSAARLQRGLAGLSSSSRLTPQQLQQAQKFGKAHSLVVQADKARYSSPPDLAAAAALYKRAAELGSASGQFIYAQMIQHRQVDEPVAAAMPWLLKAAGQEPVLPYMPGCPNIGVVEAWAMLGDMYRDGLTGHTPNPAEAMRWYLKAAAPPHSSALAQNNIGRAYQAGNGVPADAAAAASWYKKAADQGYGVAEFNLAALLHSGAPGVPLDYAAALDLAQRAEQHGVAEAAALVVDLEPSCAAAAAKLRALAESGSPAGCLMLARAYHDGLHGCEKDLKAAHKWLLAAAAGKLPEAQLLLGMAYKAGQWGCEASPLKAVSFIEKAAHQGMAEAQLEAARCHMMGVGTKVDVVKAQHWASHAAAQGSSEAAELLRSLESSSGKQWAKTVKEAKAACVPQGGAGSGAAGATLEGLLGSSAAGGIPEEVKDCMSAFSRSAAGPAGWPDRFPLEQLLQYSHSEAVQPYIQAKMLQYTGLELCLERGQHQLGYQALARGYALFHRVMKLPYEMLGDLESHISRHPDDVCAALVHAMAAAGSRGMAWAERRLGQLLPRLPAEMKPHVQLTRAELRMWPQLADYAGAWRKMDT</sequence>
<evidence type="ECO:0000259" key="4">
    <source>
        <dbReference type="Pfam" id="PF01764"/>
    </source>
</evidence>
<feature type="domain" description="Fungal lipase-type" evidence="4">
    <location>
        <begin position="324"/>
        <end position="471"/>
    </location>
</feature>
<dbReference type="Pfam" id="PF01764">
    <property type="entry name" value="Lipase_3"/>
    <property type="match status" value="1"/>
</dbReference>
<evidence type="ECO:0000313" key="6">
    <source>
        <dbReference type="Proteomes" id="UP001244341"/>
    </source>
</evidence>
<dbReference type="PROSITE" id="PS50005">
    <property type="entry name" value="TPR"/>
    <property type="match status" value="1"/>
</dbReference>
<accession>A0ABY8UPI7</accession>
<feature type="transmembrane region" description="Helical" evidence="3">
    <location>
        <begin position="150"/>
        <end position="168"/>
    </location>
</feature>